<name>A0A9W9Q8B5_PENBR</name>
<reference evidence="1" key="2">
    <citation type="journal article" date="2023" name="IMA Fungus">
        <title>Comparative genomic study of the Penicillium genus elucidates a diverse pangenome and 15 lateral gene transfer events.</title>
        <authorList>
            <person name="Petersen C."/>
            <person name="Sorensen T."/>
            <person name="Nielsen M.R."/>
            <person name="Sondergaard T.E."/>
            <person name="Sorensen J.L."/>
            <person name="Fitzpatrick D.A."/>
            <person name="Frisvad J.C."/>
            <person name="Nielsen K.L."/>
        </authorList>
    </citation>
    <scope>NUCLEOTIDE SEQUENCE</scope>
    <source>
        <strain evidence="1">IBT 35673</strain>
    </source>
</reference>
<proteinExistence type="predicted"/>
<comment type="caution">
    <text evidence="1">The sequence shown here is derived from an EMBL/GenBank/DDBJ whole genome shotgun (WGS) entry which is preliminary data.</text>
</comment>
<accession>A0A9W9Q8B5</accession>
<organism evidence="1 2">
    <name type="scientific">Penicillium brevicompactum</name>
    <dbReference type="NCBI Taxonomy" id="5074"/>
    <lineage>
        <taxon>Eukaryota</taxon>
        <taxon>Fungi</taxon>
        <taxon>Dikarya</taxon>
        <taxon>Ascomycota</taxon>
        <taxon>Pezizomycotina</taxon>
        <taxon>Eurotiomycetes</taxon>
        <taxon>Eurotiomycetidae</taxon>
        <taxon>Eurotiales</taxon>
        <taxon>Aspergillaceae</taxon>
        <taxon>Penicillium</taxon>
    </lineage>
</organism>
<dbReference type="EMBL" id="JAPZBQ010000005">
    <property type="protein sequence ID" value="KAJ5329039.1"/>
    <property type="molecule type" value="Genomic_DNA"/>
</dbReference>
<dbReference type="AlphaFoldDB" id="A0A9W9Q8B5"/>
<reference evidence="1" key="1">
    <citation type="submission" date="2022-12" db="EMBL/GenBank/DDBJ databases">
        <authorList>
            <person name="Petersen C."/>
        </authorList>
    </citation>
    <scope>NUCLEOTIDE SEQUENCE</scope>
    <source>
        <strain evidence="1">IBT 35673</strain>
    </source>
</reference>
<gene>
    <name evidence="1" type="ORF">N7452_009429</name>
</gene>
<evidence type="ECO:0000313" key="1">
    <source>
        <dbReference type="EMBL" id="KAJ5329039.1"/>
    </source>
</evidence>
<dbReference type="Proteomes" id="UP001147695">
    <property type="component" value="Unassembled WGS sequence"/>
</dbReference>
<sequence>MFGERSIRAFTTVASTEDLRPLGPAWYLGVRLGFILTEACQACRLNCHCGKNLSDRAALQDSGAVI</sequence>
<protein>
    <submittedName>
        <fullName evidence="1">Uncharacterized protein</fullName>
    </submittedName>
</protein>
<evidence type="ECO:0000313" key="2">
    <source>
        <dbReference type="Proteomes" id="UP001147695"/>
    </source>
</evidence>